<feature type="compositionally biased region" description="Low complexity" evidence="4">
    <location>
        <begin position="148"/>
        <end position="162"/>
    </location>
</feature>
<dbReference type="InParanoid" id="A0A0C3F5S9"/>
<evidence type="ECO:0000256" key="2">
    <source>
        <dbReference type="ARBA" id="ARBA00022980"/>
    </source>
</evidence>
<evidence type="ECO:0000313" key="6">
    <source>
        <dbReference type="Proteomes" id="UP000054166"/>
    </source>
</evidence>
<reference evidence="5 6" key="1">
    <citation type="submission" date="2014-04" db="EMBL/GenBank/DDBJ databases">
        <authorList>
            <consortium name="DOE Joint Genome Institute"/>
            <person name="Kuo A."/>
            <person name="Tarkka M."/>
            <person name="Buscot F."/>
            <person name="Kohler A."/>
            <person name="Nagy L.G."/>
            <person name="Floudas D."/>
            <person name="Copeland A."/>
            <person name="Barry K.W."/>
            <person name="Cichocki N."/>
            <person name="Veneault-Fourrey C."/>
            <person name="LaButti K."/>
            <person name="Lindquist E.A."/>
            <person name="Lipzen A."/>
            <person name="Lundell T."/>
            <person name="Morin E."/>
            <person name="Murat C."/>
            <person name="Sun H."/>
            <person name="Tunlid A."/>
            <person name="Henrissat B."/>
            <person name="Grigoriev I.V."/>
            <person name="Hibbett D.S."/>
            <person name="Martin F."/>
            <person name="Nordberg H.P."/>
            <person name="Cantor M.N."/>
            <person name="Hua S.X."/>
        </authorList>
    </citation>
    <scope>NUCLEOTIDE SEQUENCE [LARGE SCALE GENOMIC DNA]</scope>
    <source>
        <strain evidence="5 6">F 1598</strain>
    </source>
</reference>
<keyword evidence="6" id="KW-1185">Reference proteome</keyword>
<feature type="compositionally biased region" description="Basic and acidic residues" evidence="4">
    <location>
        <begin position="129"/>
        <end position="142"/>
    </location>
</feature>
<reference evidence="6" key="2">
    <citation type="submission" date="2015-01" db="EMBL/GenBank/DDBJ databases">
        <title>Evolutionary Origins and Diversification of the Mycorrhizal Mutualists.</title>
        <authorList>
            <consortium name="DOE Joint Genome Institute"/>
            <consortium name="Mycorrhizal Genomics Consortium"/>
            <person name="Kohler A."/>
            <person name="Kuo A."/>
            <person name="Nagy L.G."/>
            <person name="Floudas D."/>
            <person name="Copeland A."/>
            <person name="Barry K.W."/>
            <person name="Cichocki N."/>
            <person name="Veneault-Fourrey C."/>
            <person name="LaButti K."/>
            <person name="Lindquist E.A."/>
            <person name="Lipzen A."/>
            <person name="Lundell T."/>
            <person name="Morin E."/>
            <person name="Murat C."/>
            <person name="Riley R."/>
            <person name="Ohm R."/>
            <person name="Sun H."/>
            <person name="Tunlid A."/>
            <person name="Henrissat B."/>
            <person name="Grigoriev I.V."/>
            <person name="Hibbett D.S."/>
            <person name="Martin F."/>
        </authorList>
    </citation>
    <scope>NUCLEOTIDE SEQUENCE [LARGE SCALE GENOMIC DNA]</scope>
    <source>
        <strain evidence="6">F 1598</strain>
    </source>
</reference>
<dbReference type="GO" id="GO:0005763">
    <property type="term" value="C:mitochondrial small ribosomal subunit"/>
    <property type="evidence" value="ECO:0007669"/>
    <property type="project" value="TreeGrafter"/>
</dbReference>
<dbReference type="EMBL" id="KN833047">
    <property type="protein sequence ID" value="KIM75384.1"/>
    <property type="molecule type" value="Genomic_DNA"/>
</dbReference>
<evidence type="ECO:0000313" key="5">
    <source>
        <dbReference type="EMBL" id="KIM75384.1"/>
    </source>
</evidence>
<evidence type="ECO:0008006" key="7">
    <source>
        <dbReference type="Google" id="ProtNLM"/>
    </source>
</evidence>
<dbReference type="GO" id="GO:0003735">
    <property type="term" value="F:structural constituent of ribosome"/>
    <property type="evidence" value="ECO:0007669"/>
    <property type="project" value="InterPro"/>
</dbReference>
<feature type="region of interest" description="Disordered" evidence="4">
    <location>
        <begin position="120"/>
        <end position="162"/>
    </location>
</feature>
<dbReference type="SUPFAM" id="SSF54565">
    <property type="entry name" value="Ribosomal protein S16"/>
    <property type="match status" value="1"/>
</dbReference>
<sequence>MPVRIRLAMHGRRHKHFFHLVVINSRKARDAKPMETLGIYDPSMTLDEKHKTVEWSVNRIKYWLGVGATPSKTVVRLLEMGGVIPPDSKYHPKALGPRVPLPTVPLDSLKARTLWESLSDQISHSTSDGQKEETSRSEEAYGNRETISSEPSSTTASASLPS</sequence>
<dbReference type="Gene3D" id="3.30.1320.10">
    <property type="match status" value="1"/>
</dbReference>
<keyword evidence="2" id="KW-0689">Ribosomal protein</keyword>
<dbReference type="GO" id="GO:0032543">
    <property type="term" value="P:mitochondrial translation"/>
    <property type="evidence" value="ECO:0007669"/>
    <property type="project" value="TreeGrafter"/>
</dbReference>
<dbReference type="HOGENOM" id="CLU_1636045_0_0_1"/>
<evidence type="ECO:0000256" key="3">
    <source>
        <dbReference type="ARBA" id="ARBA00023274"/>
    </source>
</evidence>
<evidence type="ECO:0000256" key="1">
    <source>
        <dbReference type="ARBA" id="ARBA00006668"/>
    </source>
</evidence>
<evidence type="ECO:0000256" key="4">
    <source>
        <dbReference type="SAM" id="MobiDB-lite"/>
    </source>
</evidence>
<dbReference type="STRING" id="765440.A0A0C3F5S9"/>
<dbReference type="PANTHER" id="PTHR12919:SF20">
    <property type="entry name" value="SMALL RIBOSOMAL SUBUNIT PROTEIN BS16M"/>
    <property type="match status" value="1"/>
</dbReference>
<dbReference type="InterPro" id="IPR023803">
    <property type="entry name" value="Ribosomal_bS16_dom_sf"/>
</dbReference>
<keyword evidence="3" id="KW-0687">Ribonucleoprotein</keyword>
<accession>A0A0C3F5S9</accession>
<dbReference type="PANTHER" id="PTHR12919">
    <property type="entry name" value="30S RIBOSOMAL PROTEIN S16"/>
    <property type="match status" value="1"/>
</dbReference>
<dbReference type="OrthoDB" id="407221at2759"/>
<comment type="similarity">
    <text evidence="1">Belongs to the bacterial ribosomal protein bS16 family.</text>
</comment>
<organism evidence="5 6">
    <name type="scientific">Piloderma croceum (strain F 1598)</name>
    <dbReference type="NCBI Taxonomy" id="765440"/>
    <lineage>
        <taxon>Eukaryota</taxon>
        <taxon>Fungi</taxon>
        <taxon>Dikarya</taxon>
        <taxon>Basidiomycota</taxon>
        <taxon>Agaricomycotina</taxon>
        <taxon>Agaricomycetes</taxon>
        <taxon>Agaricomycetidae</taxon>
        <taxon>Atheliales</taxon>
        <taxon>Atheliaceae</taxon>
        <taxon>Piloderma</taxon>
    </lineage>
</organism>
<dbReference type="Proteomes" id="UP000054166">
    <property type="component" value="Unassembled WGS sequence"/>
</dbReference>
<dbReference type="HAMAP" id="MF_00385">
    <property type="entry name" value="Ribosomal_bS16"/>
    <property type="match status" value="1"/>
</dbReference>
<dbReference type="NCBIfam" id="TIGR00002">
    <property type="entry name" value="S16"/>
    <property type="match status" value="1"/>
</dbReference>
<dbReference type="InterPro" id="IPR000307">
    <property type="entry name" value="Ribosomal_bS16"/>
</dbReference>
<gene>
    <name evidence="5" type="ORF">PILCRDRAFT_827295</name>
</gene>
<proteinExistence type="inferred from homology"/>
<dbReference type="FunCoup" id="A0A0C3F5S9">
    <property type="interactions" value="298"/>
</dbReference>
<dbReference type="AlphaFoldDB" id="A0A0C3F5S9"/>
<protein>
    <recommendedName>
        <fullName evidence="7">Ribosomal protein S16</fullName>
    </recommendedName>
</protein>
<dbReference type="Pfam" id="PF00886">
    <property type="entry name" value="Ribosomal_S16"/>
    <property type="match status" value="1"/>
</dbReference>
<name>A0A0C3F5S9_PILCF</name>